<reference evidence="2" key="1">
    <citation type="journal article" date="2014" name="Int. J. Syst. Evol. Microbiol.">
        <title>Complete genome sequence of Corynebacterium casei LMG S-19264T (=DSM 44701T), isolated from a smear-ripened cheese.</title>
        <authorList>
            <consortium name="US DOE Joint Genome Institute (JGI-PGF)"/>
            <person name="Walter F."/>
            <person name="Albersmeier A."/>
            <person name="Kalinowski J."/>
            <person name="Ruckert C."/>
        </authorList>
    </citation>
    <scope>NUCLEOTIDE SEQUENCE</scope>
    <source>
        <strain evidence="2">JCM 30078</strain>
    </source>
</reference>
<gene>
    <name evidence="2" type="ORF">GCM10009304_02500</name>
</gene>
<dbReference type="EMBL" id="BMPO01000001">
    <property type="protein sequence ID" value="GGJ80276.1"/>
    <property type="molecule type" value="Genomic_DNA"/>
</dbReference>
<dbReference type="Proteomes" id="UP000635983">
    <property type="component" value="Unassembled WGS sequence"/>
</dbReference>
<dbReference type="AlphaFoldDB" id="A0A917URG9"/>
<evidence type="ECO:0000313" key="2">
    <source>
        <dbReference type="EMBL" id="GGJ80276.1"/>
    </source>
</evidence>
<feature type="compositionally biased region" description="Polar residues" evidence="1">
    <location>
        <begin position="29"/>
        <end position="40"/>
    </location>
</feature>
<keyword evidence="3" id="KW-1185">Reference proteome</keyword>
<protein>
    <submittedName>
        <fullName evidence="2">Uncharacterized protein</fullName>
    </submittedName>
</protein>
<accession>A0A917URG9</accession>
<name>A0A917URG9_9PSED</name>
<feature type="region of interest" description="Disordered" evidence="1">
    <location>
        <begin position="19"/>
        <end position="58"/>
    </location>
</feature>
<evidence type="ECO:0000256" key="1">
    <source>
        <dbReference type="SAM" id="MobiDB-lite"/>
    </source>
</evidence>
<reference evidence="2" key="2">
    <citation type="submission" date="2020-09" db="EMBL/GenBank/DDBJ databases">
        <authorList>
            <person name="Sun Q."/>
            <person name="Ohkuma M."/>
        </authorList>
    </citation>
    <scope>NUCLEOTIDE SEQUENCE</scope>
    <source>
        <strain evidence="2">JCM 30078</strain>
    </source>
</reference>
<comment type="caution">
    <text evidence="2">The sequence shown here is derived from an EMBL/GenBank/DDBJ whole genome shotgun (WGS) entry which is preliminary data.</text>
</comment>
<sequence>MLWAPSIFIPYIDNGPADENTFNRPARQSFPTSASATHPNANADALHIGYGADSRGTR</sequence>
<proteinExistence type="predicted"/>
<evidence type="ECO:0000313" key="3">
    <source>
        <dbReference type="Proteomes" id="UP000635983"/>
    </source>
</evidence>
<organism evidence="2 3">
    <name type="scientific">Pseudomonas matsuisoli</name>
    <dbReference type="NCBI Taxonomy" id="1515666"/>
    <lineage>
        <taxon>Bacteria</taxon>
        <taxon>Pseudomonadati</taxon>
        <taxon>Pseudomonadota</taxon>
        <taxon>Gammaproteobacteria</taxon>
        <taxon>Pseudomonadales</taxon>
        <taxon>Pseudomonadaceae</taxon>
        <taxon>Pseudomonas</taxon>
    </lineage>
</organism>